<dbReference type="RefSeq" id="WP_196183417.1">
    <property type="nucleotide sequence ID" value="NZ_JADLJW010000030.1"/>
</dbReference>
<gene>
    <name evidence="1" type="ORF">IR015_21625</name>
</gene>
<accession>A0AAW4C2X8</accession>
<dbReference type="EMBL" id="JADLKB010000031">
    <property type="protein sequence ID" value="MBF8738007.1"/>
    <property type="molecule type" value="Genomic_DNA"/>
</dbReference>
<dbReference type="AlphaFoldDB" id="A0AAW4C2X8"/>
<proteinExistence type="predicted"/>
<organism evidence="1 2">
    <name type="scientific">Pseudomonas putida</name>
    <name type="common">Arthrobacter siderocapsulatus</name>
    <dbReference type="NCBI Taxonomy" id="303"/>
    <lineage>
        <taxon>Bacteria</taxon>
        <taxon>Pseudomonadati</taxon>
        <taxon>Pseudomonadota</taxon>
        <taxon>Gammaproteobacteria</taxon>
        <taxon>Pseudomonadales</taxon>
        <taxon>Pseudomonadaceae</taxon>
        <taxon>Pseudomonas</taxon>
    </lineage>
</organism>
<name>A0AAW4C2X8_PSEPU</name>
<protein>
    <submittedName>
        <fullName evidence="1">Uncharacterized protein</fullName>
    </submittedName>
</protein>
<comment type="caution">
    <text evidence="1">The sequence shown here is derived from an EMBL/GenBank/DDBJ whole genome shotgun (WGS) entry which is preliminary data.</text>
</comment>
<dbReference type="Proteomes" id="UP000639504">
    <property type="component" value="Unassembled WGS sequence"/>
</dbReference>
<sequence>MRFAYLDSVQLVCVLGGLSFLPVERKRRSDFKWCQVIWPELESIMYRANYLVPNAAFPIAYGQVWYTLLNDCWKAYYAKHQFTPGEALLLDRQADAHVRKVASVVFGHPQLAWSDNFVVMKKRLLSEREVAFRLEPGRSVGWLSEIRDNGYDGSQVLTIKADTLGSSVAYRVDGSVRLGWGVEPDFSFTGEDTLRLKLKRGYQTKRGVDLYSFEQPIKNTLRELSVFFQPYNQGTAMAFQYFTPGLLAGQEPGPLPSSETVLVDNVVVFLFSEQAFPEVKQGKAPEDETWLPTLVFPPPRLRRKDGSYESSLGAYGTEYHSPREQFSQGEGVRPQKLALTLDPLVRVVTNGEDKQAVLLVPGPDTAAWVLEGERLGRLETEGSTRYYYPPAGPGSGAVLSTENKTGRPAAVISSVPKWFTVDMVKATQNGESAYSTFATYHAPQTHYLKASLENGKFKLELWYYDVEERKDLPVPEGDTEWGVVSGNGTLSPSGVFNPAASNPSSFSVVWARDTSDPRLLLWAFTVIPMPLYSPEEAVALYNG</sequence>
<reference evidence="1" key="1">
    <citation type="submission" date="2020-10" db="EMBL/GenBank/DDBJ databases">
        <title>Genome sequences of Pseudomonas isolates.</title>
        <authorList>
            <person name="Wessels L."/>
            <person name="Reich F."/>
            <person name="Hammerl J."/>
        </authorList>
    </citation>
    <scope>NUCLEOTIDE SEQUENCE</scope>
    <source>
        <strain evidence="1">20-MO00640-0</strain>
    </source>
</reference>
<evidence type="ECO:0000313" key="2">
    <source>
        <dbReference type="Proteomes" id="UP000639504"/>
    </source>
</evidence>
<evidence type="ECO:0000313" key="1">
    <source>
        <dbReference type="EMBL" id="MBF8738007.1"/>
    </source>
</evidence>